<evidence type="ECO:0000313" key="5">
    <source>
        <dbReference type="Proteomes" id="UP000031594"/>
    </source>
</evidence>
<accession>A0A0C1RN49</accession>
<organism evidence="4 6">
    <name type="scientific">Methylacidiphilum kamchatkense Kam1</name>
    <dbReference type="NCBI Taxonomy" id="1202785"/>
    <lineage>
        <taxon>Bacteria</taxon>
        <taxon>Pseudomonadati</taxon>
        <taxon>Verrucomicrobiota</taxon>
        <taxon>Methylacidiphilae</taxon>
        <taxon>Methylacidiphilales</taxon>
        <taxon>Methylacidiphilaceae</taxon>
        <taxon>Methylacidiphilum (ex Ratnadevi et al. 2023)</taxon>
    </lineage>
</organism>
<keyword evidence="2" id="KW-1133">Transmembrane helix</keyword>
<keyword evidence="5" id="KW-1185">Reference proteome</keyword>
<feature type="transmembrane region" description="Helical" evidence="2">
    <location>
        <begin position="73"/>
        <end position="91"/>
    </location>
</feature>
<sequence>MASTFDTLKLSKRLEEAGLTQKQAEIISEALVEGFLEENKKTASFNAEQRLEMQLSLRIDKLESKIENLDKRLSQYFGLLMGSIVLLGIILKIHL</sequence>
<dbReference type="STRING" id="1202785.A946_01890"/>
<proteinExistence type="predicted"/>
<evidence type="ECO:0000256" key="2">
    <source>
        <dbReference type="SAM" id="Phobius"/>
    </source>
</evidence>
<reference evidence="4" key="2">
    <citation type="journal article" date="2019" name="BMC Genomics">
        <title>Complete genome sequence analysis of the thermoacidophilic verrucomicrobial methanotroph 'Candidatus Methylacidiphilum kamchatkense' strain Kam1 and comparison with its closest relatives.</title>
        <authorList>
            <person name="Kruse T."/>
            <person name="Ratnadevi C.M."/>
            <person name="Erikstad H.A."/>
            <person name="Birkeland N.K."/>
        </authorList>
    </citation>
    <scope>NUCLEOTIDE SEQUENCE</scope>
    <source>
        <strain evidence="4">Kam1</strain>
    </source>
</reference>
<evidence type="ECO:0000313" key="3">
    <source>
        <dbReference type="EMBL" id="KIE59452.1"/>
    </source>
</evidence>
<dbReference type="Proteomes" id="UP000031594">
    <property type="component" value="Unassembled WGS sequence"/>
</dbReference>
<dbReference type="Gene3D" id="1.20.5.340">
    <property type="match status" value="1"/>
</dbReference>
<evidence type="ECO:0008006" key="7">
    <source>
        <dbReference type="Google" id="ProtNLM"/>
    </source>
</evidence>
<feature type="coiled-coil region" evidence="1">
    <location>
        <begin position="52"/>
        <end position="79"/>
    </location>
</feature>
<name>A0A0C1RN49_9BACT</name>
<dbReference type="EMBL" id="CP037899">
    <property type="protein sequence ID" value="QDQ42553.1"/>
    <property type="molecule type" value="Genomic_DNA"/>
</dbReference>
<protein>
    <recommendedName>
        <fullName evidence="7">DUF1640 domain-containing protein</fullName>
    </recommendedName>
</protein>
<dbReference type="RefSeq" id="WP_039720705.1">
    <property type="nucleotide sequence ID" value="NZ_CP037899.1"/>
</dbReference>
<reference evidence="3 5" key="1">
    <citation type="submission" date="2014-08" db="EMBL/GenBank/DDBJ databases">
        <title>Methylacidiphilum kamchatkense strain Kam1 draft genome sequence.</title>
        <authorList>
            <person name="Birkeland N.-K."/>
            <person name="Erikstad H.A."/>
        </authorList>
    </citation>
    <scope>NUCLEOTIDE SEQUENCE [LARGE SCALE GENOMIC DNA]</scope>
    <source>
        <strain evidence="3 5">Kam1</strain>
    </source>
</reference>
<dbReference type="Proteomes" id="UP000315925">
    <property type="component" value="Chromosome"/>
</dbReference>
<evidence type="ECO:0000313" key="4">
    <source>
        <dbReference type="EMBL" id="QDQ42553.1"/>
    </source>
</evidence>
<dbReference type="KEGG" id="mkc:kam1_1328"/>
<keyword evidence="2" id="KW-0812">Transmembrane</keyword>
<keyword evidence="1" id="KW-0175">Coiled coil</keyword>
<dbReference type="AlphaFoldDB" id="A0A0C1RN49"/>
<evidence type="ECO:0000256" key="1">
    <source>
        <dbReference type="SAM" id="Coils"/>
    </source>
</evidence>
<reference evidence="6" key="3">
    <citation type="submission" date="2019-03" db="EMBL/GenBank/DDBJ databases">
        <title>Complete genome of Methylacidiphilum kamchatkense Kam1.</title>
        <authorList>
            <person name="Kruse T."/>
            <person name="Murarilal Ratnadevi C."/>
            <person name="Erikstad H.-A."/>
            <person name="Birkeland N.-K."/>
        </authorList>
    </citation>
    <scope>NUCLEOTIDE SEQUENCE [LARGE SCALE GENOMIC DNA]</scope>
    <source>
        <strain evidence="6">kam1</strain>
    </source>
</reference>
<keyword evidence="2" id="KW-0472">Membrane</keyword>
<dbReference type="EMBL" id="JQNX01000001">
    <property type="protein sequence ID" value="KIE59452.1"/>
    <property type="molecule type" value="Genomic_DNA"/>
</dbReference>
<dbReference type="OrthoDB" id="198754at2"/>
<gene>
    <name evidence="3" type="ORF">A946_01890</name>
    <name evidence="4" type="ORF">kam1_1328</name>
</gene>
<evidence type="ECO:0000313" key="6">
    <source>
        <dbReference type="Proteomes" id="UP000315925"/>
    </source>
</evidence>